<organism evidence="1 2">
    <name type="scientific">Rhizobium dioscoreae</name>
    <dbReference type="NCBI Taxonomy" id="2653122"/>
    <lineage>
        <taxon>Bacteria</taxon>
        <taxon>Pseudomonadati</taxon>
        <taxon>Pseudomonadota</taxon>
        <taxon>Alphaproteobacteria</taxon>
        <taxon>Hyphomicrobiales</taxon>
        <taxon>Rhizobiaceae</taxon>
        <taxon>Rhizobium/Agrobacterium group</taxon>
        <taxon>Rhizobium</taxon>
    </lineage>
</organism>
<protein>
    <submittedName>
        <fullName evidence="1">Uncharacterized protein</fullName>
    </submittedName>
</protein>
<dbReference type="Proteomes" id="UP000390335">
    <property type="component" value="Unassembled WGS sequence"/>
</dbReference>
<gene>
    <name evidence="1" type="ORF">RsS93_59440</name>
</gene>
<sequence>MNDPFQFSASPSQNFFYYKRVGVDHYYLRSVGPDGIPFTTDDIVPDITNPSGNLGLLINETQSP</sequence>
<keyword evidence="2" id="KW-1185">Reference proteome</keyword>
<proteinExistence type="predicted"/>
<comment type="caution">
    <text evidence="1">The sequence shown here is derived from an EMBL/GenBank/DDBJ whole genome shotgun (WGS) entry which is preliminary data.</text>
</comment>
<evidence type="ECO:0000313" key="2">
    <source>
        <dbReference type="Proteomes" id="UP000390335"/>
    </source>
</evidence>
<reference evidence="1 2" key="1">
    <citation type="journal article" date="2020" name="Genome Biol. Evol.">
        <title>Rhizobium dioscoreae sp. nov., a plant growth-promoting bacterium isolated from yam (Dioscorea species).</title>
        <authorList>
            <person name="Ouyabe M."/>
            <person name="Tanaka N."/>
            <person name="Shiwa Y."/>
            <person name="Fujita N."/>
            <person name="Kikuno H."/>
            <person name="Babil P."/>
            <person name="Shiwachi H."/>
        </authorList>
    </citation>
    <scope>NUCLEOTIDE SEQUENCE [LARGE SCALE GENOMIC DNA]</scope>
    <source>
        <strain evidence="1 2">S-93</strain>
    </source>
</reference>
<evidence type="ECO:0000313" key="1">
    <source>
        <dbReference type="EMBL" id="GES53330.1"/>
    </source>
</evidence>
<dbReference type="EMBL" id="BLAJ01000016">
    <property type="protein sequence ID" value="GES53330.1"/>
    <property type="molecule type" value="Genomic_DNA"/>
</dbReference>
<accession>A0ABQ0ZCN3</accession>
<name>A0ABQ0ZCN3_9HYPH</name>